<proteinExistence type="predicted"/>
<evidence type="ECO:0000313" key="1">
    <source>
        <dbReference type="EMBL" id="MFB2898544.1"/>
    </source>
</evidence>
<reference evidence="1 2" key="1">
    <citation type="submission" date="2024-09" db="EMBL/GenBank/DDBJ databases">
        <title>Floridaenema gen nov. (Aerosakkonemataceae, Aerosakkonematales ord. nov., Cyanobacteria) from benthic tropical and subtropical fresh waters, with the description of four new species.</title>
        <authorList>
            <person name="Moretto J.A."/>
            <person name="Berthold D.E."/>
            <person name="Lefler F.W."/>
            <person name="Huang I.-S."/>
            <person name="Laughinghouse H. IV."/>
        </authorList>
    </citation>
    <scope>NUCLEOTIDE SEQUENCE [LARGE SCALE GENOMIC DNA]</scope>
    <source>
        <strain evidence="1 2">BLCC-F50</strain>
    </source>
</reference>
<evidence type="ECO:0000313" key="2">
    <source>
        <dbReference type="Proteomes" id="UP001576784"/>
    </source>
</evidence>
<dbReference type="Proteomes" id="UP001576784">
    <property type="component" value="Unassembled WGS sequence"/>
</dbReference>
<name>A0ABV4Y3G6_9CYAN</name>
<comment type="caution">
    <text evidence="1">The sequence shown here is derived from an EMBL/GenBank/DDBJ whole genome shotgun (WGS) entry which is preliminary data.</text>
</comment>
<organism evidence="1 2">
    <name type="scientific">Floridaenema flaviceps BLCC-F50</name>
    <dbReference type="NCBI Taxonomy" id="3153642"/>
    <lineage>
        <taxon>Bacteria</taxon>
        <taxon>Bacillati</taxon>
        <taxon>Cyanobacteriota</taxon>
        <taxon>Cyanophyceae</taxon>
        <taxon>Oscillatoriophycideae</taxon>
        <taxon>Aerosakkonematales</taxon>
        <taxon>Aerosakkonemataceae</taxon>
        <taxon>Floridanema</taxon>
        <taxon>Floridanema flaviceps</taxon>
    </lineage>
</organism>
<dbReference type="RefSeq" id="WP_413268142.1">
    <property type="nucleotide sequence ID" value="NZ_JBHFNR010000295.1"/>
</dbReference>
<protein>
    <submittedName>
        <fullName evidence="1">Uncharacterized protein</fullName>
    </submittedName>
</protein>
<dbReference type="EMBL" id="JBHFNR010000295">
    <property type="protein sequence ID" value="MFB2898544.1"/>
    <property type="molecule type" value="Genomic_DNA"/>
</dbReference>
<sequence>MSNQVFLSKLPQNRGVTPNSIPELPNGLAIANPFFYAQNLK</sequence>
<keyword evidence="2" id="KW-1185">Reference proteome</keyword>
<gene>
    <name evidence="1" type="ORF">ACE1CI_36980</name>
</gene>
<accession>A0ABV4Y3G6</accession>